<dbReference type="PANTHER" id="PTHR35546">
    <property type="entry name" value="F-BOX PROTEIN INTERACTION DOMAIN PROTEIN-RELATED"/>
    <property type="match status" value="1"/>
</dbReference>
<dbReference type="Pfam" id="PF00646">
    <property type="entry name" value="F-box"/>
    <property type="match status" value="1"/>
</dbReference>
<evidence type="ECO:0000313" key="4">
    <source>
        <dbReference type="Proteomes" id="UP001157418"/>
    </source>
</evidence>
<dbReference type="InterPro" id="IPR017451">
    <property type="entry name" value="F-box-assoc_interact_dom"/>
</dbReference>
<feature type="domain" description="F-box" evidence="1">
    <location>
        <begin position="42"/>
        <end position="76"/>
    </location>
</feature>
<dbReference type="SUPFAM" id="SSF81383">
    <property type="entry name" value="F-box domain"/>
    <property type="match status" value="1"/>
</dbReference>
<dbReference type="PANTHER" id="PTHR35546:SF127">
    <property type="entry name" value="F-BOX DOMAIN-CONTAINING PROTEIN"/>
    <property type="match status" value="1"/>
</dbReference>
<dbReference type="InterPro" id="IPR001810">
    <property type="entry name" value="F-box_dom"/>
</dbReference>
<dbReference type="Pfam" id="PF07734">
    <property type="entry name" value="FBA_1"/>
    <property type="match status" value="1"/>
</dbReference>
<dbReference type="InterPro" id="IPR055290">
    <property type="entry name" value="At3g26010-like"/>
</dbReference>
<proteinExistence type="predicted"/>
<evidence type="ECO:0008006" key="5">
    <source>
        <dbReference type="Google" id="ProtNLM"/>
    </source>
</evidence>
<evidence type="ECO:0000259" key="1">
    <source>
        <dbReference type="Pfam" id="PF00646"/>
    </source>
</evidence>
<dbReference type="Proteomes" id="UP001157418">
    <property type="component" value="Unassembled WGS sequence"/>
</dbReference>
<name>A0AAU9P6V2_9ASTR</name>
<reference evidence="3 4" key="1">
    <citation type="submission" date="2022-01" db="EMBL/GenBank/DDBJ databases">
        <authorList>
            <person name="Xiong W."/>
            <person name="Schranz E."/>
        </authorList>
    </citation>
    <scope>NUCLEOTIDE SEQUENCE [LARGE SCALE GENOMIC DNA]</scope>
</reference>
<dbReference type="InterPro" id="IPR036047">
    <property type="entry name" value="F-box-like_dom_sf"/>
</dbReference>
<dbReference type="EMBL" id="CAKMRJ010005523">
    <property type="protein sequence ID" value="CAH1445678.1"/>
    <property type="molecule type" value="Genomic_DNA"/>
</dbReference>
<accession>A0AAU9P6V2</accession>
<sequence>MKTHASSRPLVRGFQPTQKMVNTSPTTKKTRNQSGALIGSNDDLLIEILLRLPVISVVRFKSVSKHWLSLLSQRPFTLMYKNVSISPGFYIHNKYIPFDVENQIAPLEIYPHACGIRIVQSCNGLLLCCTMQRIQERKYYVFNPTTKQIAFIPSIPGGWNVRKTITFMGLAFQQTDCVHYKVVCFHHAQHDEKLFQIQIYSSDARKWKISDESFSFSAPYYESIGSGVYWNQAIYWAPFSANPLYFKIDTEELQSLSFPIEAAVESLGGGSQGAMRLYFGESRGHLHLVVKADRSETHLHLIVYEMLNDRSGWFVKYRLDLDELLNSYPEISTRFYKFQVLDVVRGEEEDETFMVFMIPGNKIIRYNVADKSCKQIYDLWLLLKKKQKYDLSSVIDGPIEHSEVHRYIDTIVSF</sequence>
<dbReference type="AlphaFoldDB" id="A0AAU9P6V2"/>
<keyword evidence="4" id="KW-1185">Reference proteome</keyword>
<feature type="domain" description="F-box associated beta-propeller type 1" evidence="2">
    <location>
        <begin position="111"/>
        <end position="271"/>
    </location>
</feature>
<gene>
    <name evidence="3" type="ORF">LVIROSA_LOCUS31426</name>
</gene>
<evidence type="ECO:0000313" key="3">
    <source>
        <dbReference type="EMBL" id="CAH1445678.1"/>
    </source>
</evidence>
<comment type="caution">
    <text evidence="3">The sequence shown here is derived from an EMBL/GenBank/DDBJ whole genome shotgun (WGS) entry which is preliminary data.</text>
</comment>
<organism evidence="3 4">
    <name type="scientific">Lactuca virosa</name>
    <dbReference type="NCBI Taxonomy" id="75947"/>
    <lineage>
        <taxon>Eukaryota</taxon>
        <taxon>Viridiplantae</taxon>
        <taxon>Streptophyta</taxon>
        <taxon>Embryophyta</taxon>
        <taxon>Tracheophyta</taxon>
        <taxon>Spermatophyta</taxon>
        <taxon>Magnoliopsida</taxon>
        <taxon>eudicotyledons</taxon>
        <taxon>Gunneridae</taxon>
        <taxon>Pentapetalae</taxon>
        <taxon>asterids</taxon>
        <taxon>campanulids</taxon>
        <taxon>Asterales</taxon>
        <taxon>Asteraceae</taxon>
        <taxon>Cichorioideae</taxon>
        <taxon>Cichorieae</taxon>
        <taxon>Lactucinae</taxon>
        <taxon>Lactuca</taxon>
    </lineage>
</organism>
<protein>
    <recommendedName>
        <fullName evidence="5">F-box domain-containing protein</fullName>
    </recommendedName>
</protein>
<dbReference type="InterPro" id="IPR006527">
    <property type="entry name" value="F-box-assoc_dom_typ1"/>
</dbReference>
<dbReference type="NCBIfam" id="TIGR01640">
    <property type="entry name" value="F_box_assoc_1"/>
    <property type="match status" value="1"/>
</dbReference>
<dbReference type="CDD" id="cd22157">
    <property type="entry name" value="F-box_AtFBW1-like"/>
    <property type="match status" value="1"/>
</dbReference>
<evidence type="ECO:0000259" key="2">
    <source>
        <dbReference type="Pfam" id="PF07734"/>
    </source>
</evidence>